<dbReference type="STRING" id="64702.SAMN05443377_12519"/>
<dbReference type="GO" id="GO:0015074">
    <property type="term" value="P:DNA integration"/>
    <property type="evidence" value="ECO:0007669"/>
    <property type="project" value="InterPro"/>
</dbReference>
<dbReference type="InterPro" id="IPR001584">
    <property type="entry name" value="Integrase_cat-core"/>
</dbReference>
<dbReference type="Gene3D" id="3.30.420.10">
    <property type="entry name" value="Ribonuclease H-like superfamily/Ribonuclease H"/>
    <property type="match status" value="1"/>
</dbReference>
<dbReference type="AlphaFoldDB" id="A0A1H9TMC6"/>
<accession>A0A1H9TMC6</accession>
<dbReference type="PROSITE" id="PS50994">
    <property type="entry name" value="INTEGRASE"/>
    <property type="match status" value="1"/>
</dbReference>
<dbReference type="SUPFAM" id="SSF53098">
    <property type="entry name" value="Ribonuclease H-like"/>
    <property type="match status" value="1"/>
</dbReference>
<dbReference type="Pfam" id="PF00665">
    <property type="entry name" value="rve"/>
    <property type="match status" value="1"/>
</dbReference>
<evidence type="ECO:0000313" key="2">
    <source>
        <dbReference type="EMBL" id="SER98306.1"/>
    </source>
</evidence>
<evidence type="ECO:0000259" key="1">
    <source>
        <dbReference type="PROSITE" id="PS50994"/>
    </source>
</evidence>
<dbReference type="EMBL" id="FOGZ01000025">
    <property type="protein sequence ID" value="SER98306.1"/>
    <property type="molecule type" value="Genomic_DNA"/>
</dbReference>
<protein>
    <submittedName>
        <fullName evidence="2">Integrase core domain-containing protein</fullName>
    </submittedName>
</protein>
<gene>
    <name evidence="2" type="ORF">SAMN05443377_12519</name>
</gene>
<feature type="domain" description="Integrase catalytic" evidence="1">
    <location>
        <begin position="50"/>
        <end position="170"/>
    </location>
</feature>
<dbReference type="PANTHER" id="PTHR46889">
    <property type="entry name" value="TRANSPOSASE INSF FOR INSERTION SEQUENCE IS3B-RELATED"/>
    <property type="match status" value="1"/>
</dbReference>
<dbReference type="PANTHER" id="PTHR46889:SF4">
    <property type="entry name" value="TRANSPOSASE INSO FOR INSERTION SEQUENCE ELEMENT IS911B-RELATED"/>
    <property type="match status" value="1"/>
</dbReference>
<dbReference type="InterPro" id="IPR012337">
    <property type="entry name" value="RNaseH-like_sf"/>
</dbReference>
<keyword evidence="3" id="KW-1185">Reference proteome</keyword>
<reference evidence="2 3" key="1">
    <citation type="submission" date="2016-10" db="EMBL/GenBank/DDBJ databases">
        <authorList>
            <person name="de Groot N.N."/>
        </authorList>
    </citation>
    <scope>NUCLEOTIDE SEQUENCE [LARGE SCALE GENOMIC DNA]</scope>
    <source>
        <strain evidence="2 3">DSM 16859</strain>
    </source>
</reference>
<evidence type="ECO:0000313" key="3">
    <source>
        <dbReference type="Proteomes" id="UP000198815"/>
    </source>
</evidence>
<dbReference type="Proteomes" id="UP000198815">
    <property type="component" value="Unassembled WGS sequence"/>
</dbReference>
<organism evidence="2 3">
    <name type="scientific">Propionibacterium cyclohexanicum</name>
    <dbReference type="NCBI Taxonomy" id="64702"/>
    <lineage>
        <taxon>Bacteria</taxon>
        <taxon>Bacillati</taxon>
        <taxon>Actinomycetota</taxon>
        <taxon>Actinomycetes</taxon>
        <taxon>Propionibacteriales</taxon>
        <taxon>Propionibacteriaceae</taxon>
        <taxon>Propionibacterium</taxon>
    </lineage>
</organism>
<dbReference type="GO" id="GO:0003676">
    <property type="term" value="F:nucleic acid binding"/>
    <property type="evidence" value="ECO:0007669"/>
    <property type="project" value="InterPro"/>
</dbReference>
<dbReference type="InterPro" id="IPR036397">
    <property type="entry name" value="RNaseH_sf"/>
</dbReference>
<dbReference type="InterPro" id="IPR050900">
    <property type="entry name" value="Transposase_IS3/IS150/IS904"/>
</dbReference>
<proteinExistence type="predicted"/>
<sequence>MISFIGAHRDEFGVEPICGELPIAPQTYYAAKDEAGARDRPADLVEREFTASAPNRLWVADITYIRTFTGWVDASFVIDVFSRRVVGWQLSTSLHTDLALDALKRGLWSRTRGGRDVSALIHHSDRGVQYRAIRYTQRLADAGESRPSEAGAIAMTMLSRRRSPRSSRRS</sequence>
<name>A0A1H9TMC6_9ACTN</name>